<keyword evidence="3 6" id="KW-0460">Magnesium</keyword>
<dbReference type="InterPro" id="IPR036849">
    <property type="entry name" value="Enolase-like_C_sf"/>
</dbReference>
<dbReference type="CDD" id="cd03319">
    <property type="entry name" value="L-Ala-DL-Glu_epimerase"/>
    <property type="match status" value="1"/>
</dbReference>
<dbReference type="SFLD" id="SFLDG00180">
    <property type="entry name" value="muconate_cycloisomerase"/>
    <property type="match status" value="1"/>
</dbReference>
<dbReference type="GO" id="GO:0009063">
    <property type="term" value="P:amino acid catabolic process"/>
    <property type="evidence" value="ECO:0007669"/>
    <property type="project" value="InterPro"/>
</dbReference>
<dbReference type="PANTHER" id="PTHR48080:SF3">
    <property type="entry name" value="ENOLASE SUPERFAMILY MEMBER DDB_G0284701"/>
    <property type="match status" value="1"/>
</dbReference>
<comment type="cofactor">
    <cofactor evidence="6 7">
        <name>Mg(2+)</name>
        <dbReference type="ChEBI" id="CHEBI:18420"/>
    </cofactor>
    <text evidence="6 7">Binds 1 Mg(2+) ion per subunit.</text>
</comment>
<evidence type="ECO:0000256" key="6">
    <source>
        <dbReference type="PIRSR" id="PIRSR634603-3"/>
    </source>
</evidence>
<evidence type="ECO:0000313" key="10">
    <source>
        <dbReference type="Proteomes" id="UP000181951"/>
    </source>
</evidence>
<dbReference type="InterPro" id="IPR029017">
    <property type="entry name" value="Enolase-like_N"/>
</dbReference>
<dbReference type="SFLD" id="SFLDS00001">
    <property type="entry name" value="Enolase"/>
    <property type="match status" value="1"/>
</dbReference>
<dbReference type="Proteomes" id="UP000181951">
    <property type="component" value="Unassembled WGS sequence"/>
</dbReference>
<dbReference type="InterPro" id="IPR034603">
    <property type="entry name" value="Dipeptide_epimerase"/>
</dbReference>
<dbReference type="EMBL" id="FODD01000033">
    <property type="protein sequence ID" value="SEO62925.1"/>
    <property type="molecule type" value="Genomic_DNA"/>
</dbReference>
<evidence type="ECO:0000256" key="4">
    <source>
        <dbReference type="ARBA" id="ARBA00023235"/>
    </source>
</evidence>
<protein>
    <recommendedName>
        <fullName evidence="7">Dipeptide epimerase</fullName>
        <ecNumber evidence="7">5.1.1.-</ecNumber>
    </recommendedName>
</protein>
<organism evidence="9 10">
    <name type="scientific">Actinacidiphila rubida</name>
    <dbReference type="NCBI Taxonomy" id="310780"/>
    <lineage>
        <taxon>Bacteria</taxon>
        <taxon>Bacillati</taxon>
        <taxon>Actinomycetota</taxon>
        <taxon>Actinomycetes</taxon>
        <taxon>Kitasatosporales</taxon>
        <taxon>Streptomycetaceae</taxon>
        <taxon>Actinacidiphila</taxon>
    </lineage>
</organism>
<feature type="binding site" evidence="6">
    <location>
        <position position="204"/>
    </location>
    <ligand>
        <name>Mg(2+)</name>
        <dbReference type="ChEBI" id="CHEBI:18420"/>
    </ligand>
</feature>
<feature type="binding site" evidence="6">
    <location>
        <position position="178"/>
    </location>
    <ligand>
        <name>Mg(2+)</name>
        <dbReference type="ChEBI" id="CHEBI:18420"/>
    </ligand>
</feature>
<dbReference type="GO" id="GO:0016855">
    <property type="term" value="F:racemase and epimerase activity, acting on amino acids and derivatives"/>
    <property type="evidence" value="ECO:0007669"/>
    <property type="project" value="UniProtKB-UniRule"/>
</dbReference>
<dbReference type="PANTHER" id="PTHR48080">
    <property type="entry name" value="D-GALACTONATE DEHYDRATASE-RELATED"/>
    <property type="match status" value="1"/>
</dbReference>
<accession>A0A1H8R8Y6</accession>
<dbReference type="InterPro" id="IPR013342">
    <property type="entry name" value="Mandelate_racemase_C"/>
</dbReference>
<dbReference type="Pfam" id="PF13378">
    <property type="entry name" value="MR_MLE_C"/>
    <property type="match status" value="1"/>
</dbReference>
<dbReference type="Pfam" id="PF02746">
    <property type="entry name" value="MR_MLE_N"/>
    <property type="match status" value="1"/>
</dbReference>
<feature type="active site" description="Proton acceptor; specific for (R)-substrate epimerization" evidence="5">
    <location>
        <position position="153"/>
    </location>
</feature>
<dbReference type="EC" id="5.1.1.-" evidence="7"/>
<keyword evidence="2 6" id="KW-0479">Metal-binding</keyword>
<evidence type="ECO:0000256" key="5">
    <source>
        <dbReference type="PIRSR" id="PIRSR634603-1"/>
    </source>
</evidence>
<evidence type="ECO:0000256" key="7">
    <source>
        <dbReference type="RuleBase" id="RU366006"/>
    </source>
</evidence>
<sequence length="330" mass="36172">MGSPSIAVSRRDISFSLPYSYARGNDLACTVVRVEVRDGTWTGRGEGAPFESFFETSADEAVRALEHLAATVPPAALDRQALLTLMEPGAARNALDAALWDLEAKRGGRPVWELAGTPQPKPLEIMTTISMADPDQFAQELAESRHARILKLKLGSDHDTERLERTRARRPDAHLVVDVNGGWSPATLRAMLPVLERHDVRMLEQPVSRHDEECLRGLPHPMPIVADESFQHEDDLDRVTGLYDGINVKLDKCGGLTAALRIFARARARGLRLMLGCLPGSSLSSAVGFHAAQCAEFVDLDAHLRLVEDVEPRMTATGGWLQPPAPELWG</sequence>
<evidence type="ECO:0000256" key="3">
    <source>
        <dbReference type="ARBA" id="ARBA00022842"/>
    </source>
</evidence>
<reference evidence="9 10" key="1">
    <citation type="submission" date="2016-10" db="EMBL/GenBank/DDBJ databases">
        <authorList>
            <person name="de Groot N.N."/>
        </authorList>
    </citation>
    <scope>NUCLEOTIDE SEQUENCE [LARGE SCALE GENOMIC DNA]</scope>
    <source>
        <strain evidence="9 10">CGMCC 4.2026</strain>
    </source>
</reference>
<dbReference type="SMART" id="SM00922">
    <property type="entry name" value="MR_MLE"/>
    <property type="match status" value="1"/>
</dbReference>
<proteinExistence type="inferred from homology"/>
<dbReference type="RefSeq" id="WP_069464275.1">
    <property type="nucleotide sequence ID" value="NZ_FODD01000033.1"/>
</dbReference>
<dbReference type="InterPro" id="IPR034593">
    <property type="entry name" value="DgoD-like"/>
</dbReference>
<dbReference type="SUPFAM" id="SSF51604">
    <property type="entry name" value="Enolase C-terminal domain-like"/>
    <property type="match status" value="1"/>
</dbReference>
<dbReference type="OrthoDB" id="5241672at2"/>
<dbReference type="SUPFAM" id="SSF54826">
    <property type="entry name" value="Enolase N-terminal domain-like"/>
    <property type="match status" value="1"/>
</dbReference>
<evidence type="ECO:0000313" key="9">
    <source>
        <dbReference type="EMBL" id="SEO62925.1"/>
    </source>
</evidence>
<feature type="binding site" evidence="6">
    <location>
        <position position="227"/>
    </location>
    <ligand>
        <name>Mg(2+)</name>
        <dbReference type="ChEBI" id="CHEBI:18420"/>
    </ligand>
</feature>
<dbReference type="InterPro" id="IPR018110">
    <property type="entry name" value="Mandel_Rmase/mucon_lact_enz_CS"/>
</dbReference>
<dbReference type="Gene3D" id="3.30.390.10">
    <property type="entry name" value="Enolase-like, N-terminal domain"/>
    <property type="match status" value="1"/>
</dbReference>
<keyword evidence="10" id="KW-1185">Reference proteome</keyword>
<name>A0A1H8R8Y6_9ACTN</name>
<comment type="similarity">
    <text evidence="1 7">Belongs to the mandelate racemase/muconate lactonizing enzyme family.</text>
</comment>
<keyword evidence="4 7" id="KW-0413">Isomerase</keyword>
<dbReference type="GO" id="GO:0046872">
    <property type="term" value="F:metal ion binding"/>
    <property type="evidence" value="ECO:0007669"/>
    <property type="project" value="UniProtKB-KW"/>
</dbReference>
<dbReference type="Gene3D" id="3.20.20.120">
    <property type="entry name" value="Enolase-like C-terminal domain"/>
    <property type="match status" value="1"/>
</dbReference>
<dbReference type="PROSITE" id="PS00909">
    <property type="entry name" value="MR_MLE_2"/>
    <property type="match status" value="1"/>
</dbReference>
<feature type="active site" description="Proton acceptor; specific for (S)-substrate epimerization" evidence="5">
    <location>
        <position position="249"/>
    </location>
</feature>
<evidence type="ECO:0000256" key="1">
    <source>
        <dbReference type="ARBA" id="ARBA00008031"/>
    </source>
</evidence>
<evidence type="ECO:0000256" key="2">
    <source>
        <dbReference type="ARBA" id="ARBA00022723"/>
    </source>
</evidence>
<gene>
    <name evidence="9" type="ORF">SAMN05216267_103362</name>
</gene>
<evidence type="ECO:0000259" key="8">
    <source>
        <dbReference type="SMART" id="SM00922"/>
    </source>
</evidence>
<dbReference type="InterPro" id="IPR013341">
    <property type="entry name" value="Mandelate_racemase_N_dom"/>
</dbReference>
<feature type="domain" description="Mandelate racemase/muconate lactonizing enzyme C-terminal" evidence="8">
    <location>
        <begin position="134"/>
        <end position="225"/>
    </location>
</feature>
<dbReference type="AlphaFoldDB" id="A0A1H8R8Y6"/>
<dbReference type="STRING" id="310780.SAMN05216267_103362"/>
<dbReference type="InterPro" id="IPR029065">
    <property type="entry name" value="Enolase_C-like"/>
</dbReference>